<keyword evidence="2" id="KW-1185">Reference proteome</keyword>
<evidence type="ECO:0000313" key="2">
    <source>
        <dbReference type="Proteomes" id="UP000053586"/>
    </source>
</evidence>
<evidence type="ECO:0000313" key="1">
    <source>
        <dbReference type="EMBL" id="GAB55594.1"/>
    </source>
</evidence>
<proteinExistence type="predicted"/>
<reference evidence="1 2" key="1">
    <citation type="journal article" date="2012" name="J. Bacteriol.">
        <title>Genome sequence of proteorhodopsin-containing sea ice bacterium Glaciecola punicea ACAM 611T.</title>
        <authorList>
            <person name="Qin Q.-L."/>
            <person name="Xie B.-B."/>
            <person name="Shu Y.-L."/>
            <person name="Rong J.-C."/>
            <person name="Zhao D.-L."/>
            <person name="Zhang X.-Y."/>
            <person name="Chen X.-L."/>
            <person name="Zhou B.-C."/>
            <person name="Zhanga Y.-Z."/>
        </authorList>
    </citation>
    <scope>NUCLEOTIDE SEQUENCE [LARGE SCALE GENOMIC DNA]</scope>
    <source>
        <strain evidence="1 2">ACAM 611</strain>
    </source>
</reference>
<accession>H5TBB7</accession>
<dbReference type="EMBL" id="BAET01000013">
    <property type="protein sequence ID" value="GAB55594.1"/>
    <property type="molecule type" value="Genomic_DNA"/>
</dbReference>
<gene>
    <name evidence="1" type="ORF">GPUN_1473</name>
</gene>
<name>H5TBB7_9ALTE</name>
<sequence>MKLDDNILNYHEHMVFKHIVEMGLETAKGHDYLADLTRLALNQLSPR</sequence>
<dbReference type="Proteomes" id="UP000053586">
    <property type="component" value="Unassembled WGS sequence"/>
</dbReference>
<dbReference type="AlphaFoldDB" id="H5TBB7"/>
<organism evidence="1 2">
    <name type="scientific">Glaciecola punicea ACAM 611</name>
    <dbReference type="NCBI Taxonomy" id="1121923"/>
    <lineage>
        <taxon>Bacteria</taxon>
        <taxon>Pseudomonadati</taxon>
        <taxon>Pseudomonadota</taxon>
        <taxon>Gammaproteobacteria</taxon>
        <taxon>Alteromonadales</taxon>
        <taxon>Alteromonadaceae</taxon>
        <taxon>Glaciecola</taxon>
    </lineage>
</organism>
<protein>
    <submittedName>
        <fullName evidence="1">Uncharacterized protein</fullName>
    </submittedName>
</protein>
<comment type="caution">
    <text evidence="1">The sequence shown here is derived from an EMBL/GenBank/DDBJ whole genome shotgun (WGS) entry which is preliminary data.</text>
</comment>
<reference evidence="1 2" key="2">
    <citation type="journal article" date="2017" name="Antonie Van Leeuwenhoek">
        <title>Rhizobium rhizosphaerae sp. nov., a novel species isolated from rice rhizosphere.</title>
        <authorList>
            <person name="Zhao J.J."/>
            <person name="Zhang J."/>
            <person name="Zhang R.J."/>
            <person name="Zhang C.W."/>
            <person name="Yin H.Q."/>
            <person name="Zhang X.X."/>
        </authorList>
    </citation>
    <scope>NUCLEOTIDE SEQUENCE [LARGE SCALE GENOMIC DNA]</scope>
    <source>
        <strain evidence="1 2">ACAM 611</strain>
    </source>
</reference>